<comment type="caution">
    <text evidence="1">The sequence shown here is derived from an EMBL/GenBank/DDBJ whole genome shotgun (WGS) entry which is preliminary data.</text>
</comment>
<accession>A0ACB9LFB8</accession>
<sequence>MFPEDDEIEVEDLVRFGKGLRQAKWAIGRMEKARREVYVALNNLLDSYLLLHTGKRNSVKMHDMVHEVALWIACEEDQAVMVDIATDEGLLHEEETVQAKVGICLWNLEEFSTP</sequence>
<dbReference type="Proteomes" id="UP000828941">
    <property type="component" value="Chromosome 12"/>
</dbReference>
<evidence type="ECO:0000313" key="1">
    <source>
        <dbReference type="EMBL" id="KAI4308197.1"/>
    </source>
</evidence>
<dbReference type="EMBL" id="CM039437">
    <property type="protein sequence ID" value="KAI4308197.1"/>
    <property type="molecule type" value="Genomic_DNA"/>
</dbReference>
<keyword evidence="2" id="KW-1185">Reference proteome</keyword>
<reference evidence="1 2" key="1">
    <citation type="journal article" date="2022" name="DNA Res.">
        <title>Chromosomal-level genome assembly of the orchid tree Bauhinia variegata (Leguminosae; Cercidoideae) supports the allotetraploid origin hypothesis of Bauhinia.</title>
        <authorList>
            <person name="Zhong Y."/>
            <person name="Chen Y."/>
            <person name="Zheng D."/>
            <person name="Pang J."/>
            <person name="Liu Y."/>
            <person name="Luo S."/>
            <person name="Meng S."/>
            <person name="Qian L."/>
            <person name="Wei D."/>
            <person name="Dai S."/>
            <person name="Zhou R."/>
        </authorList>
    </citation>
    <scope>NUCLEOTIDE SEQUENCE [LARGE SCALE GENOMIC DNA]</scope>
    <source>
        <strain evidence="1">BV-YZ2020</strain>
    </source>
</reference>
<proteinExistence type="predicted"/>
<gene>
    <name evidence="1" type="ORF">L6164_031295</name>
</gene>
<name>A0ACB9LFB8_BAUVA</name>
<protein>
    <submittedName>
        <fullName evidence="1">Uncharacterized protein</fullName>
    </submittedName>
</protein>
<organism evidence="1 2">
    <name type="scientific">Bauhinia variegata</name>
    <name type="common">Purple orchid tree</name>
    <name type="synonym">Phanera variegata</name>
    <dbReference type="NCBI Taxonomy" id="167791"/>
    <lineage>
        <taxon>Eukaryota</taxon>
        <taxon>Viridiplantae</taxon>
        <taxon>Streptophyta</taxon>
        <taxon>Embryophyta</taxon>
        <taxon>Tracheophyta</taxon>
        <taxon>Spermatophyta</taxon>
        <taxon>Magnoliopsida</taxon>
        <taxon>eudicotyledons</taxon>
        <taxon>Gunneridae</taxon>
        <taxon>Pentapetalae</taxon>
        <taxon>rosids</taxon>
        <taxon>fabids</taxon>
        <taxon>Fabales</taxon>
        <taxon>Fabaceae</taxon>
        <taxon>Cercidoideae</taxon>
        <taxon>Cercideae</taxon>
        <taxon>Bauhiniinae</taxon>
        <taxon>Bauhinia</taxon>
    </lineage>
</organism>
<evidence type="ECO:0000313" key="2">
    <source>
        <dbReference type="Proteomes" id="UP000828941"/>
    </source>
</evidence>